<dbReference type="Gene3D" id="3.40.50.620">
    <property type="entry name" value="HUPs"/>
    <property type="match status" value="1"/>
</dbReference>
<accession>A0AAW3EP80</accession>
<dbReference type="SUPFAM" id="SSF52402">
    <property type="entry name" value="Adenine nucleotide alpha hydrolases-like"/>
    <property type="match status" value="1"/>
</dbReference>
<dbReference type="Proteomes" id="UP000029590">
    <property type="component" value="Unassembled WGS sequence"/>
</dbReference>
<dbReference type="PANTHER" id="PTHR43196">
    <property type="entry name" value="SULFATE ADENYLYLTRANSFERASE SUBUNIT 2"/>
    <property type="match status" value="1"/>
</dbReference>
<dbReference type="AlphaFoldDB" id="A0AAW3EP80"/>
<dbReference type="EMBL" id="JPGG01000018">
    <property type="protein sequence ID" value="KGC09608.1"/>
    <property type="molecule type" value="Genomic_DNA"/>
</dbReference>
<dbReference type="PANTHER" id="PTHR43196:SF2">
    <property type="entry name" value="PHOSPHOADENOSINE PHOSPHOSULFATE REDUCTASE"/>
    <property type="match status" value="1"/>
</dbReference>
<evidence type="ECO:0000313" key="2">
    <source>
        <dbReference type="EMBL" id="KGC09608.1"/>
    </source>
</evidence>
<dbReference type="InterPro" id="IPR050128">
    <property type="entry name" value="Sulfate_adenylyltrnsfr_sub2"/>
</dbReference>
<sequence>MNAPPTVSNLSISSATGANQTIFWVANALATINNLQATLALFAESRMVICQFSAGKDSGVVTSLALEAARQHAAGGGRPLVCVVTADTLVESPEMVEHARREHAKMAAFGRQHGFTVRVRAISPSLATSWQVSVLTGRALPSYAGTNSDCSVSLKIEPSRVGRNQLYREARKAGYAEPVVLLGTRFSESERRNARMHARGDRADLPVRNSDNELTLCPIADWSTEDVWEYVGEVASGLRDTYTDFSETKRIYAHAGNSSCAIVSDLTFEEAAAGKRVRRSHCDARTGCWTCQQADDRSLAEMIRFDEDRYAYARGLHALNRFIRAIRYDWSRRNWVGRTIRAGFVCLEPDTFGAGTVRELVRYMLTIDRDERIRASQAGTRPKFQTLTLPMMVAVDAIQSLQGLAAPFAMWADYRDICERGVSYSVPEIEPVAPTPMPEPLFLKVGVDWDDTADQWTGLRDPLIEALTEDAPCAPRVLDLGDGQSTWEVRTGTRFDVDPESAEMILEFEADRLAEMHDRGFHPGGITAAYRWYLNYGALCLSHKQQLKHDEIARRTAFKDRLGLNLGHDVERLREHGVRFADLPNEARAAWAHKATMAGAQTAFDFGCTLGRSEQ</sequence>
<feature type="domain" description="Phosphoadenosine phosphosulphate reductase" evidence="1">
    <location>
        <begin position="49"/>
        <end position="232"/>
    </location>
</feature>
<dbReference type="InterPro" id="IPR014729">
    <property type="entry name" value="Rossmann-like_a/b/a_fold"/>
</dbReference>
<proteinExistence type="predicted"/>
<comment type="caution">
    <text evidence="2">The sequence shown here is derived from an EMBL/GenBank/DDBJ whole genome shotgun (WGS) entry which is preliminary data.</text>
</comment>
<evidence type="ECO:0000313" key="3">
    <source>
        <dbReference type="Proteomes" id="UP000029590"/>
    </source>
</evidence>
<dbReference type="Pfam" id="PF01507">
    <property type="entry name" value="PAPS_reduct"/>
    <property type="match status" value="1"/>
</dbReference>
<dbReference type="InterPro" id="IPR002500">
    <property type="entry name" value="PAPS_reduct_dom"/>
</dbReference>
<organism evidence="2 3">
    <name type="scientific">Burkholderia gladioli</name>
    <name type="common">Pseudomonas marginata</name>
    <name type="synonym">Phytomonas marginata</name>
    <dbReference type="NCBI Taxonomy" id="28095"/>
    <lineage>
        <taxon>Bacteria</taxon>
        <taxon>Pseudomonadati</taxon>
        <taxon>Pseudomonadota</taxon>
        <taxon>Betaproteobacteria</taxon>
        <taxon>Burkholderiales</taxon>
        <taxon>Burkholderiaceae</taxon>
        <taxon>Burkholderia</taxon>
    </lineage>
</organism>
<name>A0AAW3EP80_BURGA</name>
<gene>
    <name evidence="2" type="ORF">DM48_6707</name>
</gene>
<reference evidence="2 3" key="1">
    <citation type="submission" date="2014-04" db="EMBL/GenBank/DDBJ databases">
        <authorList>
            <person name="Bishop-Lilly K.A."/>
            <person name="Broomall S.M."/>
            <person name="Chain P.S."/>
            <person name="Chertkov O."/>
            <person name="Coyne S.R."/>
            <person name="Daligault H.E."/>
            <person name="Davenport K.W."/>
            <person name="Erkkila T."/>
            <person name="Frey K.G."/>
            <person name="Gibbons H.S."/>
            <person name="Gu W."/>
            <person name="Jaissle J."/>
            <person name="Johnson S.L."/>
            <person name="Koroleva G.I."/>
            <person name="Ladner J.T."/>
            <person name="Lo C.-C."/>
            <person name="Minogue T.D."/>
            <person name="Munk C."/>
            <person name="Palacios G.F."/>
            <person name="Redden C.L."/>
            <person name="Rosenzweig C.N."/>
            <person name="Scholz M.B."/>
            <person name="Teshima H."/>
            <person name="Xu Y."/>
        </authorList>
    </citation>
    <scope>NUCLEOTIDE SEQUENCE [LARGE SCALE GENOMIC DNA]</scope>
    <source>
        <strain evidence="3">gladioli</strain>
    </source>
</reference>
<dbReference type="GO" id="GO:0003824">
    <property type="term" value="F:catalytic activity"/>
    <property type="evidence" value="ECO:0007669"/>
    <property type="project" value="InterPro"/>
</dbReference>
<evidence type="ECO:0000259" key="1">
    <source>
        <dbReference type="Pfam" id="PF01507"/>
    </source>
</evidence>
<protein>
    <submittedName>
        <fullName evidence="2">Phosphoadenosine phosphosulfate reductase family protein</fullName>
    </submittedName>
</protein>